<evidence type="ECO:0000256" key="1">
    <source>
        <dbReference type="SAM" id="MobiDB-lite"/>
    </source>
</evidence>
<dbReference type="Gene3D" id="3.30.70.920">
    <property type="match status" value="1"/>
</dbReference>
<dbReference type="OrthoDB" id="8590699at2"/>
<gene>
    <name evidence="3" type="ORF">E1212_26705</name>
</gene>
<feature type="region of interest" description="Disordered" evidence="1">
    <location>
        <begin position="51"/>
        <end position="91"/>
    </location>
</feature>
<protein>
    <submittedName>
        <fullName evidence="3">Lrp/AsnC family transcriptional regulator</fullName>
    </submittedName>
</protein>
<dbReference type="EMBL" id="SMKL01000096">
    <property type="protein sequence ID" value="TDC46528.1"/>
    <property type="molecule type" value="Genomic_DNA"/>
</dbReference>
<name>A0A4R4RBI5_9ACTN</name>
<accession>A0A4R4RBI5</accession>
<evidence type="ECO:0000259" key="2">
    <source>
        <dbReference type="Pfam" id="PF01037"/>
    </source>
</evidence>
<organism evidence="3 4">
    <name type="scientific">Jiangella ureilytica</name>
    <dbReference type="NCBI Taxonomy" id="2530374"/>
    <lineage>
        <taxon>Bacteria</taxon>
        <taxon>Bacillati</taxon>
        <taxon>Actinomycetota</taxon>
        <taxon>Actinomycetes</taxon>
        <taxon>Jiangellales</taxon>
        <taxon>Jiangellaceae</taxon>
        <taxon>Jiangella</taxon>
    </lineage>
</organism>
<dbReference type="Proteomes" id="UP000295621">
    <property type="component" value="Unassembled WGS sequence"/>
</dbReference>
<evidence type="ECO:0000313" key="4">
    <source>
        <dbReference type="Proteomes" id="UP000295621"/>
    </source>
</evidence>
<dbReference type="SUPFAM" id="SSF54909">
    <property type="entry name" value="Dimeric alpha+beta barrel"/>
    <property type="match status" value="1"/>
</dbReference>
<dbReference type="InterPro" id="IPR011008">
    <property type="entry name" value="Dimeric_a/b-barrel"/>
</dbReference>
<reference evidence="3 4" key="1">
    <citation type="submission" date="2019-02" db="EMBL/GenBank/DDBJ databases">
        <title>Draft genome sequences of novel Actinobacteria.</title>
        <authorList>
            <person name="Sahin N."/>
            <person name="Ay H."/>
            <person name="Saygin H."/>
        </authorList>
    </citation>
    <scope>NUCLEOTIDE SEQUENCE [LARGE SCALE GENOMIC DNA]</scope>
    <source>
        <strain evidence="3 4">KC603</strain>
    </source>
</reference>
<sequence>MQREVGLNGDLREVGSFGWLLRGPGEAAEDFHTGEAADEVRERCAAANCPLPIGRQTVPPRRGPPPSPQQGHRAGNRARHPRTGVERAPRGVSSAFPASLEVQQAYVVTGDWDYAVVLATRGMAHQHVLADRLFKNAPNVKRYTTMVVIDPIRTGNYLPTQ</sequence>
<comment type="caution">
    <text evidence="3">The sequence shown here is derived from an EMBL/GenBank/DDBJ whole genome shotgun (WGS) entry which is preliminary data.</text>
</comment>
<dbReference type="AlphaFoldDB" id="A0A4R4RBI5"/>
<keyword evidence="4" id="KW-1185">Reference proteome</keyword>
<dbReference type="Pfam" id="PF01037">
    <property type="entry name" value="AsnC_trans_reg"/>
    <property type="match status" value="1"/>
</dbReference>
<dbReference type="InterPro" id="IPR019887">
    <property type="entry name" value="Tscrpt_reg_AsnC/Lrp_C"/>
</dbReference>
<evidence type="ECO:0000313" key="3">
    <source>
        <dbReference type="EMBL" id="TDC46528.1"/>
    </source>
</evidence>
<feature type="domain" description="Transcription regulator AsnC/Lrp ligand binding" evidence="2">
    <location>
        <begin position="101"/>
        <end position="149"/>
    </location>
</feature>
<proteinExistence type="predicted"/>